<gene>
    <name evidence="1" type="ORF">HDF10_001112</name>
</gene>
<proteinExistence type="predicted"/>
<evidence type="ECO:0000313" key="1">
    <source>
        <dbReference type="EMBL" id="MBB5343162.1"/>
    </source>
</evidence>
<name>A0A7W8J5T3_9BACT</name>
<protein>
    <recommendedName>
        <fullName evidence="3">DUF4145 domain-containing protein</fullName>
    </recommendedName>
</protein>
<dbReference type="AlphaFoldDB" id="A0A7W8J5T3"/>
<sequence>MTNSLTRRFDELVEQAKVLTDTAQRGKVQYADLSDRKVDGNAVLNWQAKAGSLVKLTCGEKSEHARLFQAASERSMYTSNIQMLERMLSVFEAAREDFKGGYLNSVRALVQAEVFSSELDQARELLDKGYLAPSAVIAGVVLETHLQELSQVNDIPAGKIEAMNVALAKKGIYNVLRQKQITAHADIRNKAAHGKANEFSVGDVKAMIEDIERFLAG</sequence>
<organism evidence="1 2">
    <name type="scientific">Tunturiibacter lichenicola</name>
    <dbReference type="NCBI Taxonomy" id="2051959"/>
    <lineage>
        <taxon>Bacteria</taxon>
        <taxon>Pseudomonadati</taxon>
        <taxon>Acidobacteriota</taxon>
        <taxon>Terriglobia</taxon>
        <taxon>Terriglobales</taxon>
        <taxon>Acidobacteriaceae</taxon>
        <taxon>Tunturiibacter</taxon>
    </lineage>
</organism>
<reference evidence="1 2" key="1">
    <citation type="submission" date="2020-08" db="EMBL/GenBank/DDBJ databases">
        <title>Genomic Encyclopedia of Type Strains, Phase IV (KMG-V): Genome sequencing to study the core and pangenomes of soil and plant-associated prokaryotes.</title>
        <authorList>
            <person name="Whitman W."/>
        </authorList>
    </citation>
    <scope>NUCLEOTIDE SEQUENCE [LARGE SCALE GENOMIC DNA]</scope>
    <source>
        <strain evidence="1 2">M8US30</strain>
    </source>
</reference>
<evidence type="ECO:0008006" key="3">
    <source>
        <dbReference type="Google" id="ProtNLM"/>
    </source>
</evidence>
<dbReference type="EMBL" id="JACHDZ010000001">
    <property type="protein sequence ID" value="MBB5343162.1"/>
    <property type="molecule type" value="Genomic_DNA"/>
</dbReference>
<evidence type="ECO:0000313" key="2">
    <source>
        <dbReference type="Proteomes" id="UP000569092"/>
    </source>
</evidence>
<dbReference type="Proteomes" id="UP000569092">
    <property type="component" value="Unassembled WGS sequence"/>
</dbReference>
<comment type="caution">
    <text evidence="1">The sequence shown here is derived from an EMBL/GenBank/DDBJ whole genome shotgun (WGS) entry which is preliminary data.</text>
</comment>
<accession>A0A7W8J5T3</accession>